<dbReference type="Proteomes" id="UP000007882">
    <property type="component" value="Chromosome"/>
</dbReference>
<name>I0H2E5_ACTM4</name>
<protein>
    <submittedName>
        <fullName evidence="1">Uncharacterized protein</fullName>
    </submittedName>
</protein>
<evidence type="ECO:0000313" key="1">
    <source>
        <dbReference type="EMBL" id="BAL87182.1"/>
    </source>
</evidence>
<accession>I0H2E5</accession>
<reference evidence="1 2" key="1">
    <citation type="submission" date="2012-02" db="EMBL/GenBank/DDBJ databases">
        <title>Complete genome sequence of Actinoplanes missouriensis 431 (= NBRC 102363).</title>
        <authorList>
            <person name="Ohnishi Y."/>
            <person name="Ishikawa J."/>
            <person name="Sekine M."/>
            <person name="Hosoyama A."/>
            <person name="Harada T."/>
            <person name="Narita H."/>
            <person name="Hata T."/>
            <person name="Konno Y."/>
            <person name="Tutikane K."/>
            <person name="Fujita N."/>
            <person name="Horinouchi S."/>
            <person name="Hayakawa M."/>
        </authorList>
    </citation>
    <scope>NUCLEOTIDE SEQUENCE [LARGE SCALE GENOMIC DNA]</scope>
    <source>
        <strain evidence="2">ATCC 14538 / DSM 43046 / CBS 188.64 / JCM 3121 / NBRC 102363 / NCIMB 12654 / NRRL B-3342 / UNCC 431</strain>
    </source>
</reference>
<proteinExistence type="predicted"/>
<organism evidence="1 2">
    <name type="scientific">Actinoplanes missouriensis (strain ATCC 14538 / DSM 43046 / CBS 188.64 / JCM 3121 / NBRC 102363 / NCIMB 12654 / NRRL B-3342 / UNCC 431)</name>
    <dbReference type="NCBI Taxonomy" id="512565"/>
    <lineage>
        <taxon>Bacteria</taxon>
        <taxon>Bacillati</taxon>
        <taxon>Actinomycetota</taxon>
        <taxon>Actinomycetes</taxon>
        <taxon>Micromonosporales</taxon>
        <taxon>Micromonosporaceae</taxon>
        <taxon>Actinoplanes</taxon>
    </lineage>
</organism>
<dbReference type="HOGENOM" id="CLU_2802740_0_0_11"/>
<dbReference type="PATRIC" id="fig|512565.3.peg.1971"/>
<dbReference type="KEGG" id="ams:AMIS_19620"/>
<dbReference type="EMBL" id="AP012319">
    <property type="protein sequence ID" value="BAL87182.1"/>
    <property type="molecule type" value="Genomic_DNA"/>
</dbReference>
<sequence>MTAITGVTEIWCNGPDVYRDRPCRSMESSATQTASDLRDSLAERGWQTIRTGDLVIDRCPDCGNGTA</sequence>
<keyword evidence="2" id="KW-1185">Reference proteome</keyword>
<dbReference type="STRING" id="512565.AMIS_19620"/>
<dbReference type="AlphaFoldDB" id="I0H2E5"/>
<gene>
    <name evidence="1" type="ordered locus">AMIS_19620</name>
</gene>
<dbReference type="RefSeq" id="WP_014442077.1">
    <property type="nucleotide sequence ID" value="NC_017093.1"/>
</dbReference>
<evidence type="ECO:0000313" key="2">
    <source>
        <dbReference type="Proteomes" id="UP000007882"/>
    </source>
</evidence>